<dbReference type="InterPro" id="IPR016181">
    <property type="entry name" value="Acyl_CoA_acyltransferase"/>
</dbReference>
<organism evidence="2 3">
    <name type="scientific">Paenibacillus selenitireducens</name>
    <dbReference type="NCBI Taxonomy" id="1324314"/>
    <lineage>
        <taxon>Bacteria</taxon>
        <taxon>Bacillati</taxon>
        <taxon>Bacillota</taxon>
        <taxon>Bacilli</taxon>
        <taxon>Bacillales</taxon>
        <taxon>Paenibacillaceae</taxon>
        <taxon>Paenibacillus</taxon>
    </lineage>
</organism>
<dbReference type="Pfam" id="PF13480">
    <property type="entry name" value="Acetyltransf_6"/>
    <property type="match status" value="1"/>
</dbReference>
<reference evidence="2 3" key="1">
    <citation type="submission" date="2017-01" db="EMBL/GenBank/DDBJ databases">
        <title>Genome analysis of Paenibacillus selenitrireducens ES3-24.</title>
        <authorList>
            <person name="Xu D."/>
            <person name="Yao R."/>
            <person name="Zheng S."/>
        </authorList>
    </citation>
    <scope>NUCLEOTIDE SEQUENCE [LARGE SCALE GENOMIC DNA]</scope>
    <source>
        <strain evidence="2 3">ES3-24</strain>
    </source>
</reference>
<dbReference type="Proteomes" id="UP000190188">
    <property type="component" value="Unassembled WGS sequence"/>
</dbReference>
<feature type="domain" description="BioF2-like acetyltransferase" evidence="1">
    <location>
        <begin position="179"/>
        <end position="327"/>
    </location>
</feature>
<evidence type="ECO:0000259" key="1">
    <source>
        <dbReference type="Pfam" id="PF13480"/>
    </source>
</evidence>
<accession>A0A1T2X2M5</accession>
<gene>
    <name evidence="2" type="ORF">BVG16_25505</name>
</gene>
<name>A0A1T2X2M5_9BACL</name>
<comment type="caution">
    <text evidence="2">The sequence shown here is derived from an EMBL/GenBank/DDBJ whole genome shotgun (WGS) entry which is preliminary data.</text>
</comment>
<dbReference type="InterPro" id="IPR038740">
    <property type="entry name" value="BioF2-like_GNAT_dom"/>
</dbReference>
<dbReference type="EMBL" id="MSZX01000012">
    <property type="protein sequence ID" value="OPA74109.1"/>
    <property type="molecule type" value="Genomic_DNA"/>
</dbReference>
<dbReference type="AlphaFoldDB" id="A0A1T2X2M5"/>
<evidence type="ECO:0000313" key="3">
    <source>
        <dbReference type="Proteomes" id="UP000190188"/>
    </source>
</evidence>
<protein>
    <recommendedName>
        <fullName evidence="1">BioF2-like acetyltransferase domain-containing protein</fullName>
    </recommendedName>
</protein>
<sequence>MNTRIIKDSEEFRSIQADWERLEQLDQDATFYSTFQYNYTWWETYRQHGQLTLFIICCYHEGKITGIAPLMIRRADKLVFSCHTLCFLGKGDYFNFLIDYQGDQAAADILAEMFGEIQRNKNSWDKIELTHLEQNTRLLHYLWRQDQYNEHVKYLTSCPTIDLEKYHSFDAFIRSKEYTKAKKSRDKFTKSVNYRFKVIVGTETDEIYERVSKVHRAQKDYMQQHKGRTERRSLFENKLNEDFLKKLFKDNEQVVTFLMEDAEGDIIIYSISYVHNGILYDWNSGYAPQYAAFHGLSNILFIETAQYLYQHSIGKKIDCGAGSYAWKFKWTDQFKINYSLKMWNMSKFKSRLFRLVAGLYTLGHSGLLVIEEFIVPTF</sequence>
<evidence type="ECO:0000313" key="2">
    <source>
        <dbReference type="EMBL" id="OPA74109.1"/>
    </source>
</evidence>
<dbReference type="OrthoDB" id="2534164at2"/>
<keyword evidence="3" id="KW-1185">Reference proteome</keyword>
<proteinExistence type="predicted"/>
<dbReference type="RefSeq" id="WP_078502026.1">
    <property type="nucleotide sequence ID" value="NZ_MSZX01000012.1"/>
</dbReference>
<dbReference type="STRING" id="1324314.BVG16_25505"/>
<dbReference type="SUPFAM" id="SSF55729">
    <property type="entry name" value="Acyl-CoA N-acyltransferases (Nat)"/>
    <property type="match status" value="1"/>
</dbReference>